<dbReference type="AlphaFoldDB" id="A0A7Z0I1H4"/>
<keyword evidence="1" id="KW-1003">Cell membrane</keyword>
<comment type="caution">
    <text evidence="2">The sequence shown here is derived from an EMBL/GenBank/DDBJ whole genome shotgun (WGS) entry which is preliminary data.</text>
</comment>
<gene>
    <name evidence="2" type="ORF">HUK65_14380</name>
</gene>
<dbReference type="Gene3D" id="3.40.50.2000">
    <property type="entry name" value="Glycogen Phosphorylase B"/>
    <property type="match status" value="1"/>
</dbReference>
<dbReference type="EMBL" id="JACBXS010000035">
    <property type="protein sequence ID" value="NYS26178.1"/>
    <property type="molecule type" value="Genomic_DNA"/>
</dbReference>
<comment type="subcellular location">
    <subcellularLocation>
        <location evidence="1">Cell membrane</location>
    </subcellularLocation>
</comment>
<keyword evidence="3" id="KW-1185">Reference proteome</keyword>
<proteinExistence type="inferred from homology"/>
<comment type="pathway">
    <text evidence="1">Bacterial outer membrane biogenesis; LPS core biosynthesis.</text>
</comment>
<dbReference type="GO" id="GO:0005886">
    <property type="term" value="C:plasma membrane"/>
    <property type="evidence" value="ECO:0007669"/>
    <property type="project" value="UniProtKB-SubCell"/>
</dbReference>
<dbReference type="PANTHER" id="PTHR42755">
    <property type="entry name" value="3-DEOXY-MANNO-OCTULOSONATE CYTIDYLYLTRANSFERASE"/>
    <property type="match status" value="1"/>
</dbReference>
<comment type="similarity">
    <text evidence="1">Belongs to the glycosyltransferase group 1 family.</text>
</comment>
<comment type="catalytic activity">
    <reaction evidence="1">
        <text>lipid IVA (E. coli) + CMP-3-deoxy-beta-D-manno-octulosonate = alpha-Kdo-(2-&gt;6)-lipid IVA (E. coli) + CMP + H(+)</text>
        <dbReference type="Rhea" id="RHEA:28066"/>
        <dbReference type="ChEBI" id="CHEBI:15378"/>
        <dbReference type="ChEBI" id="CHEBI:58603"/>
        <dbReference type="ChEBI" id="CHEBI:60364"/>
        <dbReference type="ChEBI" id="CHEBI:60377"/>
        <dbReference type="ChEBI" id="CHEBI:85987"/>
        <dbReference type="EC" id="2.4.99.12"/>
    </reaction>
</comment>
<dbReference type="InterPro" id="IPR039901">
    <property type="entry name" value="Kdotransferase"/>
</dbReference>
<dbReference type="UniPathway" id="UPA00958"/>
<dbReference type="GO" id="GO:0009245">
    <property type="term" value="P:lipid A biosynthetic process"/>
    <property type="evidence" value="ECO:0007669"/>
    <property type="project" value="TreeGrafter"/>
</dbReference>
<dbReference type="EC" id="2.4.99.12" evidence="1"/>
<reference evidence="2 3" key="1">
    <citation type="journal article" date="2000" name="Arch. Microbiol.">
        <title>Rhodobaca bogoriensis gen. nov. and sp. nov., an alkaliphilic purple nonsulfur bacterium from African Rift Valley soda lakes.</title>
        <authorList>
            <person name="Milford A.D."/>
            <person name="Achenbach L.A."/>
            <person name="Jung D.O."/>
            <person name="Madigan M.T."/>
        </authorList>
    </citation>
    <scope>NUCLEOTIDE SEQUENCE [LARGE SCALE GENOMIC DNA]</scope>
    <source>
        <strain evidence="2 3">2376</strain>
    </source>
</reference>
<keyword evidence="1" id="KW-0448">Lipopolysaccharide biosynthesis</keyword>
<keyword evidence="1" id="KW-0472">Membrane</keyword>
<dbReference type="PANTHER" id="PTHR42755:SF1">
    <property type="entry name" value="3-DEOXY-D-MANNO-OCTULOSONIC ACID TRANSFERASE, MITOCHONDRIAL-RELATED"/>
    <property type="match status" value="1"/>
</dbReference>
<sequence length="395" mass="41979">MRPAARQPLSASREAAGRPDGRAVDVWIIAQEPHLAVSAHELALRLARDRPDIRAALSVPGSGPPLPGLPDGLCDWPLPPAPPTAIARALEELAPAVLVILGGPVLAEAIDPARARGCAVILAAMGAPEIPNRWRLWPGKSRRLLRKIDRLMITERRDLVAWRTLGAEDARLEHLGPMSPGHGALPCNEAEREALSSQLRLRPVWLAIGVPEGEEDLVLKAHGEALRLSHRLLLLLHLQDPARGAQLRQRVGAHFSVALRSADDPVTEDTQVHIADTEGERGLWYRLANSCFMGGSLSEQGSTLDPMEPAALGAAVLHGPNPGAFGHAYGLLRPQGATLPVTAPDDLGGAVSTALDPQRSATLAQAAWQVISDCAGATDRVTDAILTLLDRAEAS</sequence>
<keyword evidence="1" id="KW-0808">Transferase</keyword>
<accession>A0A7Z0I1H4</accession>
<dbReference type="GO" id="GO:0009244">
    <property type="term" value="P:lipopolysaccharide core region biosynthetic process"/>
    <property type="evidence" value="ECO:0007669"/>
    <property type="project" value="UniProtKB-UniRule"/>
</dbReference>
<evidence type="ECO:0000313" key="2">
    <source>
        <dbReference type="EMBL" id="NYS26178.1"/>
    </source>
</evidence>
<dbReference type="GO" id="GO:0043842">
    <property type="term" value="F:Kdo transferase activity"/>
    <property type="evidence" value="ECO:0007669"/>
    <property type="project" value="UniProtKB-EC"/>
</dbReference>
<dbReference type="RefSeq" id="WP_179906974.1">
    <property type="nucleotide sequence ID" value="NZ_JACBXS010000035.1"/>
</dbReference>
<dbReference type="Proteomes" id="UP000529417">
    <property type="component" value="Unassembled WGS sequence"/>
</dbReference>
<protein>
    <recommendedName>
        <fullName evidence="1">3-deoxy-D-manno-octulosonic acid transferase</fullName>
        <shortName evidence="1">Kdo transferase</shortName>
        <ecNumber evidence="1">2.4.99.12</ecNumber>
    </recommendedName>
    <alternativeName>
        <fullName evidence="1">Lipid IV(A) 3-deoxy-D-manno-octulosonic acid transferase</fullName>
    </alternativeName>
</protein>
<evidence type="ECO:0000313" key="3">
    <source>
        <dbReference type="Proteomes" id="UP000529417"/>
    </source>
</evidence>
<comment type="function">
    <text evidence="1">Involved in lipopolysaccharide (LPS) biosynthesis. Catalyzes the transfer of 3-deoxy-D-manno-octulosonate (Kdo) residue(s) from CMP-Kdo to lipid IV(A), the tetraacyldisaccharide-1,4'-bisphosphate precursor of lipid A.</text>
</comment>
<name>A0A7Z0I1H4_9RHOB</name>
<organism evidence="2 3">
    <name type="scientific">Rhabdonatronobacter sediminivivens</name>
    <dbReference type="NCBI Taxonomy" id="2743469"/>
    <lineage>
        <taxon>Bacteria</taxon>
        <taxon>Pseudomonadati</taxon>
        <taxon>Pseudomonadota</taxon>
        <taxon>Alphaproteobacteria</taxon>
        <taxon>Rhodobacterales</taxon>
        <taxon>Paracoccaceae</taxon>
        <taxon>Rhabdonatronobacter</taxon>
    </lineage>
</organism>
<evidence type="ECO:0000256" key="1">
    <source>
        <dbReference type="RuleBase" id="RU365103"/>
    </source>
</evidence>